<keyword evidence="6" id="KW-0175">Coiled coil</keyword>
<reference evidence="9" key="1">
    <citation type="journal article" date="2014" name="Int. J. Syst. Evol. Microbiol.">
        <title>Complete genome sequence of Corynebacterium casei LMG S-19264T (=DSM 44701T), isolated from a smear-ripened cheese.</title>
        <authorList>
            <consortium name="US DOE Joint Genome Institute (JGI-PGF)"/>
            <person name="Walter F."/>
            <person name="Albersmeier A."/>
            <person name="Kalinowski J."/>
            <person name="Ruckert C."/>
        </authorList>
    </citation>
    <scope>NUCLEOTIDE SEQUENCE</scope>
    <source>
        <strain evidence="9">KCTC 23732</strain>
    </source>
</reference>
<dbReference type="RefSeq" id="WP_189385285.1">
    <property type="nucleotide sequence ID" value="NZ_BAABFY010000017.1"/>
</dbReference>
<feature type="transmembrane region" description="Helical" evidence="7">
    <location>
        <begin position="102"/>
        <end position="127"/>
    </location>
</feature>
<evidence type="ECO:0000256" key="6">
    <source>
        <dbReference type="SAM" id="Coils"/>
    </source>
</evidence>
<evidence type="ECO:0000256" key="2">
    <source>
        <dbReference type="ARBA" id="ARBA00022475"/>
    </source>
</evidence>
<dbReference type="EMBL" id="BMYS01000013">
    <property type="protein sequence ID" value="GGW89255.1"/>
    <property type="molecule type" value="Genomic_DNA"/>
</dbReference>
<feature type="domain" description="Type II secretion system protein GspF" evidence="8">
    <location>
        <begin position="143"/>
        <end position="269"/>
    </location>
</feature>
<feature type="transmembrane region" description="Helical" evidence="7">
    <location>
        <begin position="287"/>
        <end position="304"/>
    </location>
</feature>
<gene>
    <name evidence="9" type="ORF">GCM10011450_19400</name>
</gene>
<reference evidence="9" key="2">
    <citation type="submission" date="2020-09" db="EMBL/GenBank/DDBJ databases">
        <authorList>
            <person name="Sun Q."/>
            <person name="Kim S."/>
        </authorList>
    </citation>
    <scope>NUCLEOTIDE SEQUENCE</scope>
    <source>
        <strain evidence="9">KCTC 23732</strain>
    </source>
</reference>
<name>A0A918JMU7_9BURK</name>
<organism evidence="9 10">
    <name type="scientific">Advenella faeciporci</name>
    <dbReference type="NCBI Taxonomy" id="797535"/>
    <lineage>
        <taxon>Bacteria</taxon>
        <taxon>Pseudomonadati</taxon>
        <taxon>Pseudomonadota</taxon>
        <taxon>Betaproteobacteria</taxon>
        <taxon>Burkholderiales</taxon>
        <taxon>Alcaligenaceae</taxon>
    </lineage>
</organism>
<feature type="transmembrane region" description="Helical" evidence="7">
    <location>
        <begin position="74"/>
        <end position="96"/>
    </location>
</feature>
<dbReference type="PANTHER" id="PTHR35007:SF1">
    <property type="entry name" value="PILUS ASSEMBLY PROTEIN"/>
    <property type="match status" value="1"/>
</dbReference>
<keyword evidence="2" id="KW-1003">Cell membrane</keyword>
<dbReference type="Pfam" id="PF00482">
    <property type="entry name" value="T2SSF"/>
    <property type="match status" value="1"/>
</dbReference>
<comment type="caution">
    <text evidence="9">The sequence shown here is derived from an EMBL/GenBank/DDBJ whole genome shotgun (WGS) entry which is preliminary data.</text>
</comment>
<sequence length="310" mass="34473">MSSSVVLLALMALVLLVLALVLLLGARQQGKKDTKDQFVLAQLERRLGQEESAEDEAIRQRKVWKGGPRNWNEFLLRAGVVPTTMFYVTFWLIILIPTLLAGVFGGMIAAGAAFVLLLALSLFRLWLKAETLRKNLVRQLPDFLDRVVRMMTIGNSMGAAFHNAAAGTELPLRDVIDRTVSLNRSGKEIDVALHYVSRQYGLHELYLLASVIGVALKYGGRSDQVLERMSAFMRDLEQARAEMKAMSAELRLSAWVLALLPVGLACFILVFNNALFMGMWEDPAGKMMLVGAVVLQISGSYWLYRLAKSI</sequence>
<evidence type="ECO:0000256" key="7">
    <source>
        <dbReference type="SAM" id="Phobius"/>
    </source>
</evidence>
<evidence type="ECO:0000256" key="5">
    <source>
        <dbReference type="ARBA" id="ARBA00023136"/>
    </source>
</evidence>
<accession>A0A918JMU7</accession>
<feature type="transmembrane region" description="Helical" evidence="7">
    <location>
        <begin position="6"/>
        <end position="26"/>
    </location>
</feature>
<feature type="coiled-coil region" evidence="6">
    <location>
        <begin position="222"/>
        <end position="253"/>
    </location>
</feature>
<comment type="subcellular location">
    <subcellularLocation>
        <location evidence="1">Cell membrane</location>
        <topology evidence="1">Multi-pass membrane protein</topology>
    </subcellularLocation>
</comment>
<proteinExistence type="predicted"/>
<evidence type="ECO:0000256" key="1">
    <source>
        <dbReference type="ARBA" id="ARBA00004651"/>
    </source>
</evidence>
<evidence type="ECO:0000313" key="9">
    <source>
        <dbReference type="EMBL" id="GGW89255.1"/>
    </source>
</evidence>
<dbReference type="InterPro" id="IPR018076">
    <property type="entry name" value="T2SS_GspF_dom"/>
</dbReference>
<dbReference type="AlphaFoldDB" id="A0A918JMU7"/>
<keyword evidence="3 7" id="KW-0812">Transmembrane</keyword>
<dbReference type="GO" id="GO:0005886">
    <property type="term" value="C:plasma membrane"/>
    <property type="evidence" value="ECO:0007669"/>
    <property type="project" value="UniProtKB-SubCell"/>
</dbReference>
<feature type="transmembrane region" description="Helical" evidence="7">
    <location>
        <begin position="252"/>
        <end position="275"/>
    </location>
</feature>
<keyword evidence="4 7" id="KW-1133">Transmembrane helix</keyword>
<evidence type="ECO:0000259" key="8">
    <source>
        <dbReference type="Pfam" id="PF00482"/>
    </source>
</evidence>
<dbReference type="PANTHER" id="PTHR35007">
    <property type="entry name" value="INTEGRAL MEMBRANE PROTEIN-RELATED"/>
    <property type="match status" value="1"/>
</dbReference>
<keyword evidence="10" id="KW-1185">Reference proteome</keyword>
<evidence type="ECO:0000256" key="3">
    <source>
        <dbReference type="ARBA" id="ARBA00022692"/>
    </source>
</evidence>
<evidence type="ECO:0000313" key="10">
    <source>
        <dbReference type="Proteomes" id="UP000608345"/>
    </source>
</evidence>
<protein>
    <submittedName>
        <fullName evidence="9">Type II secretion protein F</fullName>
    </submittedName>
</protein>
<keyword evidence="5 7" id="KW-0472">Membrane</keyword>
<dbReference type="Proteomes" id="UP000608345">
    <property type="component" value="Unassembled WGS sequence"/>
</dbReference>
<evidence type="ECO:0000256" key="4">
    <source>
        <dbReference type="ARBA" id="ARBA00022989"/>
    </source>
</evidence>